<keyword evidence="2" id="KW-0436">Ligase</keyword>
<dbReference type="AlphaFoldDB" id="A0A7Y9IZR7"/>
<dbReference type="Proteomes" id="UP000542125">
    <property type="component" value="Unassembled WGS sequence"/>
</dbReference>
<dbReference type="InterPro" id="IPR000120">
    <property type="entry name" value="Amidase"/>
</dbReference>
<dbReference type="EC" id="6.3.5.7" evidence="2"/>
<gene>
    <name evidence="2" type="ORF">FHW18_004695</name>
</gene>
<feature type="domain" description="Amidase" evidence="1">
    <location>
        <begin position="31"/>
        <end position="442"/>
    </location>
</feature>
<dbReference type="SUPFAM" id="SSF75304">
    <property type="entry name" value="Amidase signature (AS) enzymes"/>
    <property type="match status" value="1"/>
</dbReference>
<keyword evidence="2" id="KW-0808">Transferase</keyword>
<protein>
    <submittedName>
        <fullName evidence="2">Aspartyl-tRNA(Asn)/glutamyl-tRNA(Gln) amidotransferase subunit A</fullName>
        <ecNumber evidence="2">6.3.5.6</ecNumber>
        <ecNumber evidence="2">6.3.5.7</ecNumber>
    </submittedName>
</protein>
<dbReference type="GO" id="GO:0016740">
    <property type="term" value="F:transferase activity"/>
    <property type="evidence" value="ECO:0007669"/>
    <property type="project" value="UniProtKB-KW"/>
</dbReference>
<dbReference type="EC" id="6.3.5.6" evidence="2"/>
<dbReference type="InterPro" id="IPR036928">
    <property type="entry name" value="AS_sf"/>
</dbReference>
<accession>A0A7Y9IZR7</accession>
<dbReference type="PANTHER" id="PTHR11895:SF176">
    <property type="entry name" value="AMIDASE AMID-RELATED"/>
    <property type="match status" value="1"/>
</dbReference>
<evidence type="ECO:0000313" key="3">
    <source>
        <dbReference type="Proteomes" id="UP000542125"/>
    </source>
</evidence>
<reference evidence="2 3" key="1">
    <citation type="submission" date="2020-07" db="EMBL/GenBank/DDBJ databases">
        <title>Genomic Encyclopedia of Type Strains, Phase IV (KMG-V): Genome sequencing to study the core and pangenomes of soil and plant-associated prokaryotes.</title>
        <authorList>
            <person name="Whitman W."/>
        </authorList>
    </citation>
    <scope>NUCLEOTIDE SEQUENCE [LARGE SCALE GENOMIC DNA]</scope>
    <source>
        <strain evidence="2 3">SAS40</strain>
    </source>
</reference>
<dbReference type="EMBL" id="JACBYR010000002">
    <property type="protein sequence ID" value="NYE85388.1"/>
    <property type="molecule type" value="Genomic_DNA"/>
</dbReference>
<evidence type="ECO:0000313" key="2">
    <source>
        <dbReference type="EMBL" id="NYE85388.1"/>
    </source>
</evidence>
<dbReference type="Pfam" id="PF01425">
    <property type="entry name" value="Amidase"/>
    <property type="match status" value="1"/>
</dbReference>
<dbReference type="PANTHER" id="PTHR11895">
    <property type="entry name" value="TRANSAMIDASE"/>
    <property type="match status" value="1"/>
</dbReference>
<dbReference type="NCBIfam" id="NF005460">
    <property type="entry name" value="PRK07056.1"/>
    <property type="match status" value="1"/>
</dbReference>
<organism evidence="2 3">
    <name type="scientific">Pigmentiphaga litoralis</name>
    <dbReference type="NCBI Taxonomy" id="516702"/>
    <lineage>
        <taxon>Bacteria</taxon>
        <taxon>Pseudomonadati</taxon>
        <taxon>Pseudomonadota</taxon>
        <taxon>Betaproteobacteria</taxon>
        <taxon>Burkholderiales</taxon>
        <taxon>Alcaligenaceae</taxon>
        <taxon>Pigmentiphaga</taxon>
    </lineage>
</organism>
<name>A0A7Y9IZR7_9BURK</name>
<dbReference type="GO" id="GO:0050567">
    <property type="term" value="F:glutaminyl-tRNA synthase (glutamine-hydrolyzing) activity"/>
    <property type="evidence" value="ECO:0007669"/>
    <property type="project" value="UniProtKB-EC"/>
</dbReference>
<sequence length="457" mass="47191">MMTRASDLGAGGSLDALRADLAAGRTTSRALVETCLDRAGTGEGPRVYLRVDADAARFAADAADRLRREGIEPSPYAGIPISVKDLFDIGGQITTAGSRVLADAAPAACDAGAVARLKAAGFVVIGRTQMTEFAYSGLGLNPHDRAPANPFDREVGRIPGGSSSGAAVSVTDGMAAAGLGTDTGGSCRIPAALTGLVGFKPTASRMPSEGVFPLSTSLDSVGTLAPTVTCCAMLDRVLAGEALRPLAGTSLRRLRIGVPQTVVLDGLDAHVAAAFSRALTRLSGAGAQIIDLPMTEFAELAAINAKGGLAAAEAYALHAALLAARGDEYDPRVRVRIEKGASHTAAEYLAVQAARRDWIMRVSRQIDSVDVVVCPTVPTIAPTFAELEDDDAFGRINLAMLRNPTFANFLDGCSVSIPCHRAGDAPVGLMLMQRGGQDERVLSIARAMEAALTGHGD</sequence>
<evidence type="ECO:0000259" key="1">
    <source>
        <dbReference type="Pfam" id="PF01425"/>
    </source>
</evidence>
<dbReference type="Gene3D" id="3.90.1300.10">
    <property type="entry name" value="Amidase signature (AS) domain"/>
    <property type="match status" value="1"/>
</dbReference>
<dbReference type="InterPro" id="IPR023631">
    <property type="entry name" value="Amidase_dom"/>
</dbReference>
<proteinExistence type="predicted"/>
<comment type="caution">
    <text evidence="2">The sequence shown here is derived from an EMBL/GenBank/DDBJ whole genome shotgun (WGS) entry which is preliminary data.</text>
</comment>
<keyword evidence="3" id="KW-1185">Reference proteome</keyword>
<dbReference type="GO" id="GO:0050566">
    <property type="term" value="F:asparaginyl-tRNA synthase (glutamine-hydrolyzing) activity"/>
    <property type="evidence" value="ECO:0007669"/>
    <property type="project" value="UniProtKB-EC"/>
</dbReference>